<organism evidence="3">
    <name type="scientific">Entomoneis paludosa</name>
    <dbReference type="NCBI Taxonomy" id="265537"/>
    <lineage>
        <taxon>Eukaryota</taxon>
        <taxon>Sar</taxon>
        <taxon>Stramenopiles</taxon>
        <taxon>Ochrophyta</taxon>
        <taxon>Bacillariophyta</taxon>
        <taxon>Bacillariophyceae</taxon>
        <taxon>Bacillariophycidae</taxon>
        <taxon>Entomoneidaceae</taxon>
        <taxon>Entomoneis</taxon>
    </lineage>
</organism>
<reference evidence="3" key="1">
    <citation type="submission" date="2021-01" db="EMBL/GenBank/DDBJ databases">
        <authorList>
            <person name="Corre E."/>
            <person name="Pelletier E."/>
            <person name="Niang G."/>
            <person name="Scheremetjew M."/>
            <person name="Finn R."/>
            <person name="Kale V."/>
            <person name="Holt S."/>
            <person name="Cochrane G."/>
            <person name="Meng A."/>
            <person name="Brown T."/>
            <person name="Cohen L."/>
        </authorList>
    </citation>
    <scope>NUCLEOTIDE SEQUENCE</scope>
    <source>
        <strain evidence="3">CCMP125</strain>
    </source>
</reference>
<evidence type="ECO:0000313" key="3">
    <source>
        <dbReference type="EMBL" id="CAD9951252.1"/>
    </source>
</evidence>
<feature type="coiled-coil region" evidence="1">
    <location>
        <begin position="69"/>
        <end position="96"/>
    </location>
</feature>
<dbReference type="AlphaFoldDB" id="A0A7S2VDF7"/>
<feature type="compositionally biased region" description="Low complexity" evidence="2">
    <location>
        <begin position="191"/>
        <end position="204"/>
    </location>
</feature>
<sequence>MEKLLSFSFDSIAGGVEHKSQKSAQEFIDRFEKGERAEDWVSMEAEMARKRKELRTVHDGLYKADKAEQRQILRQMGQLRQEIHDLEQEIAQAQNFVHLAKVAEIHGRRAAKVSQSEDDAHEMTRWRYVASSAKLVLEQAEPIFAREQDQMHEAASSSSPLAKVGSSTSQQQHRANSLLRSGGSHMSANTSSSFQRQSSQKSASMLEDGIPSMERMLSTLPEVEGISDDSLLNDSFSETSDVADLLAAPSFLSDGEDPQELRQLVQDDDDDDGGGFHDFTLSCSSGLLAGCDDFGKQF</sequence>
<evidence type="ECO:0000256" key="2">
    <source>
        <dbReference type="SAM" id="MobiDB-lite"/>
    </source>
</evidence>
<feature type="region of interest" description="Disordered" evidence="2">
    <location>
        <begin position="149"/>
        <end position="206"/>
    </location>
</feature>
<protein>
    <submittedName>
        <fullName evidence="3">Uncharacterized protein</fullName>
    </submittedName>
</protein>
<gene>
    <name evidence="3" type="ORF">APAL1065_LOCUS5407</name>
</gene>
<proteinExistence type="predicted"/>
<dbReference type="EMBL" id="HBHT01008087">
    <property type="protein sequence ID" value="CAD9951252.1"/>
    <property type="molecule type" value="Transcribed_RNA"/>
</dbReference>
<accession>A0A7S2VDF7</accession>
<evidence type="ECO:0000256" key="1">
    <source>
        <dbReference type="SAM" id="Coils"/>
    </source>
</evidence>
<feature type="compositionally biased region" description="Polar residues" evidence="2">
    <location>
        <begin position="155"/>
        <end position="190"/>
    </location>
</feature>
<name>A0A7S2VDF7_9STRA</name>
<keyword evidence="1" id="KW-0175">Coiled coil</keyword>